<accession>A0AAI8ANH8</accession>
<sequence>MSLHFETQLVQKEFLIKNNLWTEFEEFKEKKGLKISKFDYVYNGSVLLSLLRKIKLTSYVSIKKYSLKEIDAFANDYRIRDYKVNYLEEIKSLYKNLLIMTIVNSFLLINICVFGSMVFLQTILEFVIFKFIKIEGHIYLNFYLNVKLFTTTLILFLMFLAFFEL</sequence>
<name>A0AAI8ANH8_MESHY</name>
<keyword evidence="1" id="KW-1133">Transmembrane helix</keyword>
<feature type="transmembrane region" description="Helical" evidence="1">
    <location>
        <begin position="140"/>
        <end position="163"/>
    </location>
</feature>
<proteinExistence type="predicted"/>
<dbReference type="Proteomes" id="UP000009399">
    <property type="component" value="Chromosome"/>
</dbReference>
<evidence type="ECO:0000313" key="2">
    <source>
        <dbReference type="EMBL" id="AFX74615.1"/>
    </source>
</evidence>
<evidence type="ECO:0000313" key="3">
    <source>
        <dbReference type="Proteomes" id="UP000009399"/>
    </source>
</evidence>
<protein>
    <submittedName>
        <fullName evidence="2">Uncharacterized protein</fullName>
    </submittedName>
</protein>
<keyword evidence="1" id="KW-0472">Membrane</keyword>
<reference evidence="2 3" key="1">
    <citation type="journal article" date="2013" name="Genome Announc.">
        <title>Complete Genome Sequence of Mycoplasma hyorhinis Strain SK76.</title>
        <authorList>
            <person name="Goodison S."/>
            <person name="Urquidi V."/>
            <person name="Kumar D."/>
            <person name="Reyes L."/>
            <person name="Rosser C.J."/>
        </authorList>
    </citation>
    <scope>NUCLEOTIDE SEQUENCE [LARGE SCALE GENOMIC DNA]</scope>
    <source>
        <strain evidence="2 3">SK76</strain>
    </source>
</reference>
<feature type="transmembrane region" description="Helical" evidence="1">
    <location>
        <begin position="97"/>
        <end position="120"/>
    </location>
</feature>
<keyword evidence="1" id="KW-0812">Transmembrane</keyword>
<dbReference type="KEGG" id="mhs:MOS_713"/>
<dbReference type="EMBL" id="CP003914">
    <property type="protein sequence ID" value="AFX74615.1"/>
    <property type="molecule type" value="Genomic_DNA"/>
</dbReference>
<evidence type="ECO:0000256" key="1">
    <source>
        <dbReference type="SAM" id="Phobius"/>
    </source>
</evidence>
<dbReference type="AlphaFoldDB" id="A0AAI8ANH8"/>
<organism evidence="2 3">
    <name type="scientific">Mesomycoplasma hyorhinis SK76</name>
    <dbReference type="NCBI Taxonomy" id="1118964"/>
    <lineage>
        <taxon>Bacteria</taxon>
        <taxon>Bacillati</taxon>
        <taxon>Mycoplasmatota</taxon>
        <taxon>Mycoplasmoidales</taxon>
        <taxon>Metamycoplasmataceae</taxon>
        <taxon>Mesomycoplasma</taxon>
    </lineage>
</organism>
<dbReference type="RefSeq" id="WP_014335737.1">
    <property type="nucleotide sequence ID" value="NC_019552.1"/>
</dbReference>
<gene>
    <name evidence="2" type="ORF">MOS_713</name>
</gene>